<dbReference type="PANTHER" id="PTHR33608:SF14">
    <property type="entry name" value="POSSIBLE CONSERVED SECRETED PROTEIN"/>
    <property type="match status" value="1"/>
</dbReference>
<dbReference type="Proteomes" id="UP000294513">
    <property type="component" value="Unassembled WGS sequence"/>
</dbReference>
<sequence length="406" mass="44221">MNRHTLHWRASPHAVRLALVALLAIVAALVTAEGAALVVAVPPLVLLAAARRPAVSTLDAEWRLSTDRCFEGETVELHLVVRAADRLDQLGLTLVPGSVKLLGPGAVTVTDGSWAEATWTVGVERWGRRSVGTIEITCLGAGRTRRAVLSLPAGELGVFPAADASRSGVRPADLLARIGDHISRVAAEAVEFTGIRPYVPGDRPRRVNWAVSSRRGELHVNQQSAERAADVVVLLDTLSEAGSPGDTTLDRAVRGAAAVVRAQLRRADRVGIVVLGSRIRWLRPDLGERHFYRIVEAVLDAWREPGYRRPHVTRIPPPALPPGTLVLVFSPLLDHDAIEVVRNLRERGFETIVVDVLREEPPVAADDLALRLWRLERAVLVRRMADLGIPVVPWTGPDTLRTGPRR</sequence>
<protein>
    <submittedName>
        <fullName evidence="2">DUF58 domain-containing protein</fullName>
    </submittedName>
</protein>
<dbReference type="Pfam" id="PF01882">
    <property type="entry name" value="DUF58"/>
    <property type="match status" value="1"/>
</dbReference>
<dbReference type="OrthoDB" id="9776116at2"/>
<gene>
    <name evidence="2" type="ORF">E1298_14925</name>
</gene>
<evidence type="ECO:0000259" key="1">
    <source>
        <dbReference type="Pfam" id="PF01882"/>
    </source>
</evidence>
<keyword evidence="3" id="KW-1185">Reference proteome</keyword>
<dbReference type="AlphaFoldDB" id="A0A4R5BPA4"/>
<name>A0A4R5BPA4_9ACTN</name>
<comment type="caution">
    <text evidence="2">The sequence shown here is derived from an EMBL/GenBank/DDBJ whole genome shotgun (WGS) entry which is preliminary data.</text>
</comment>
<organism evidence="2 3">
    <name type="scientific">Actinomadura rubrisoli</name>
    <dbReference type="NCBI Taxonomy" id="2530368"/>
    <lineage>
        <taxon>Bacteria</taxon>
        <taxon>Bacillati</taxon>
        <taxon>Actinomycetota</taxon>
        <taxon>Actinomycetes</taxon>
        <taxon>Streptosporangiales</taxon>
        <taxon>Thermomonosporaceae</taxon>
        <taxon>Actinomadura</taxon>
    </lineage>
</organism>
<accession>A0A4R5BPA4</accession>
<proteinExistence type="predicted"/>
<dbReference type="InterPro" id="IPR002881">
    <property type="entry name" value="DUF58"/>
</dbReference>
<feature type="domain" description="DUF58" evidence="1">
    <location>
        <begin position="195"/>
        <end position="356"/>
    </location>
</feature>
<evidence type="ECO:0000313" key="2">
    <source>
        <dbReference type="EMBL" id="TDD88721.1"/>
    </source>
</evidence>
<reference evidence="2 3" key="1">
    <citation type="submission" date="2019-03" db="EMBL/GenBank/DDBJ databases">
        <title>Draft genome sequences of novel Actinobacteria.</title>
        <authorList>
            <person name="Sahin N."/>
            <person name="Ay H."/>
            <person name="Saygin H."/>
        </authorList>
    </citation>
    <scope>NUCLEOTIDE SEQUENCE [LARGE SCALE GENOMIC DNA]</scope>
    <source>
        <strain evidence="2 3">H3C3</strain>
    </source>
</reference>
<dbReference type="PANTHER" id="PTHR33608">
    <property type="entry name" value="BLL2464 PROTEIN"/>
    <property type="match status" value="1"/>
</dbReference>
<dbReference type="RefSeq" id="WP_131893491.1">
    <property type="nucleotide sequence ID" value="NZ_SMKU01000063.1"/>
</dbReference>
<evidence type="ECO:0000313" key="3">
    <source>
        <dbReference type="Proteomes" id="UP000294513"/>
    </source>
</evidence>
<dbReference type="EMBL" id="SMKU01000063">
    <property type="protein sequence ID" value="TDD88721.1"/>
    <property type="molecule type" value="Genomic_DNA"/>
</dbReference>